<dbReference type="Gene3D" id="3.90.180.10">
    <property type="entry name" value="Medium-chain alcohol dehydrogenases, catalytic domain"/>
    <property type="match status" value="1"/>
</dbReference>
<dbReference type="InterPro" id="IPR002364">
    <property type="entry name" value="Quin_OxRdtase/zeta-crystal_CS"/>
</dbReference>
<accession>A0ABW8CHZ5</accession>
<dbReference type="InterPro" id="IPR020843">
    <property type="entry name" value="ER"/>
</dbReference>
<name>A0ABW8CHZ5_9ACTN</name>
<protein>
    <submittedName>
        <fullName evidence="3">NADP-dependent oxidoreductase</fullName>
        <ecNumber evidence="3">1.-.-.-</ecNumber>
    </submittedName>
</protein>
<dbReference type="GO" id="GO:0016491">
    <property type="term" value="F:oxidoreductase activity"/>
    <property type="evidence" value="ECO:0007669"/>
    <property type="project" value="UniProtKB-KW"/>
</dbReference>
<dbReference type="PROSITE" id="PS01162">
    <property type="entry name" value="QOR_ZETA_CRYSTAL"/>
    <property type="match status" value="1"/>
</dbReference>
<dbReference type="InterPro" id="IPR036291">
    <property type="entry name" value="NAD(P)-bd_dom_sf"/>
</dbReference>
<dbReference type="SMART" id="SM00829">
    <property type="entry name" value="PKS_ER"/>
    <property type="match status" value="1"/>
</dbReference>
<dbReference type="Gene3D" id="3.40.50.720">
    <property type="entry name" value="NAD(P)-binding Rossmann-like Domain"/>
    <property type="match status" value="1"/>
</dbReference>
<comment type="caution">
    <text evidence="3">The sequence shown here is derived from an EMBL/GenBank/DDBJ whole genome shotgun (WGS) entry which is preliminary data.</text>
</comment>
<keyword evidence="1 3" id="KW-0560">Oxidoreductase</keyword>
<dbReference type="RefSeq" id="WP_399657214.1">
    <property type="nucleotide sequence ID" value="NZ_JBITYG010000016.1"/>
</dbReference>
<sequence>MRAIRYESFGGPEVLRLVELERPAPGPGEVLVRVRAAGVNPVDWKVRQGILDKWGQPPITPGFDVSGEIAEVGPGVTGFRRGDEVFAALSSPNGAYADYTVAPATALARKPAALDHITAAALPIAGLTAWQAVVHAARLKPGQRILVHAAAGGVGHLAVQIAKAHGAYVIGTASASGHALLRSLGADELIDYREADFAEAVRDVDVVLDSMNDDYGPRSLETLRPGGLLLAVNGTGADERVTPEAAAARGLRYELFGMTPSGADLAKLGELAAAGTVRVRIAEILPLEEAARAQELSASGRVRGKIVLSIA</sequence>
<proteinExistence type="predicted"/>
<feature type="domain" description="Enoyl reductase (ER)" evidence="2">
    <location>
        <begin position="10"/>
        <end position="308"/>
    </location>
</feature>
<dbReference type="PANTHER" id="PTHR11695">
    <property type="entry name" value="ALCOHOL DEHYDROGENASE RELATED"/>
    <property type="match status" value="1"/>
</dbReference>
<evidence type="ECO:0000313" key="4">
    <source>
        <dbReference type="Proteomes" id="UP001614394"/>
    </source>
</evidence>
<organism evidence="3 4">
    <name type="scientific">Streptomyces fildesensis</name>
    <dbReference type="NCBI Taxonomy" id="375757"/>
    <lineage>
        <taxon>Bacteria</taxon>
        <taxon>Bacillati</taxon>
        <taxon>Actinomycetota</taxon>
        <taxon>Actinomycetes</taxon>
        <taxon>Kitasatosporales</taxon>
        <taxon>Streptomycetaceae</taxon>
        <taxon>Streptomyces</taxon>
    </lineage>
</organism>
<dbReference type="Proteomes" id="UP001614394">
    <property type="component" value="Unassembled WGS sequence"/>
</dbReference>
<dbReference type="InterPro" id="IPR011032">
    <property type="entry name" value="GroES-like_sf"/>
</dbReference>
<dbReference type="InterPro" id="IPR013154">
    <property type="entry name" value="ADH-like_N"/>
</dbReference>
<dbReference type="PANTHER" id="PTHR11695:SF294">
    <property type="entry name" value="RETICULON-4-INTERACTING PROTEIN 1, MITOCHONDRIAL"/>
    <property type="match status" value="1"/>
</dbReference>
<gene>
    <name evidence="3" type="ORF">ACIGXA_36645</name>
</gene>
<reference evidence="3 4" key="1">
    <citation type="submission" date="2024-10" db="EMBL/GenBank/DDBJ databases">
        <title>The Natural Products Discovery Center: Release of the First 8490 Sequenced Strains for Exploring Actinobacteria Biosynthetic Diversity.</title>
        <authorList>
            <person name="Kalkreuter E."/>
            <person name="Kautsar S.A."/>
            <person name="Yang D."/>
            <person name="Bader C.D."/>
            <person name="Teijaro C.N."/>
            <person name="Fluegel L."/>
            <person name="Davis C.M."/>
            <person name="Simpson J.R."/>
            <person name="Lauterbach L."/>
            <person name="Steele A.D."/>
            <person name="Gui C."/>
            <person name="Meng S."/>
            <person name="Li G."/>
            <person name="Viehrig K."/>
            <person name="Ye F."/>
            <person name="Su P."/>
            <person name="Kiefer A.F."/>
            <person name="Nichols A."/>
            <person name="Cepeda A.J."/>
            <person name="Yan W."/>
            <person name="Fan B."/>
            <person name="Jiang Y."/>
            <person name="Adhikari A."/>
            <person name="Zheng C.-J."/>
            <person name="Schuster L."/>
            <person name="Cowan T.M."/>
            <person name="Smanski M.J."/>
            <person name="Chevrette M.G."/>
            <person name="De Carvalho L.P.S."/>
            <person name="Shen B."/>
        </authorList>
    </citation>
    <scope>NUCLEOTIDE SEQUENCE [LARGE SCALE GENOMIC DNA]</scope>
    <source>
        <strain evidence="3 4">NPDC053399</strain>
    </source>
</reference>
<dbReference type="Pfam" id="PF13602">
    <property type="entry name" value="ADH_zinc_N_2"/>
    <property type="match status" value="1"/>
</dbReference>
<dbReference type="InterPro" id="IPR050700">
    <property type="entry name" value="YIM1/Zinc_Alcohol_DH_Fams"/>
</dbReference>
<dbReference type="EC" id="1.-.-.-" evidence="3"/>
<dbReference type="EMBL" id="JBITYG010000016">
    <property type="protein sequence ID" value="MFI9106048.1"/>
    <property type="molecule type" value="Genomic_DNA"/>
</dbReference>
<dbReference type="SUPFAM" id="SSF51735">
    <property type="entry name" value="NAD(P)-binding Rossmann-fold domains"/>
    <property type="match status" value="1"/>
</dbReference>
<evidence type="ECO:0000256" key="1">
    <source>
        <dbReference type="ARBA" id="ARBA00023002"/>
    </source>
</evidence>
<keyword evidence="4" id="KW-1185">Reference proteome</keyword>
<dbReference type="SUPFAM" id="SSF50129">
    <property type="entry name" value="GroES-like"/>
    <property type="match status" value="1"/>
</dbReference>
<evidence type="ECO:0000313" key="3">
    <source>
        <dbReference type="EMBL" id="MFI9106048.1"/>
    </source>
</evidence>
<dbReference type="CDD" id="cd05289">
    <property type="entry name" value="MDR_like_2"/>
    <property type="match status" value="1"/>
</dbReference>
<dbReference type="Pfam" id="PF08240">
    <property type="entry name" value="ADH_N"/>
    <property type="match status" value="1"/>
</dbReference>
<evidence type="ECO:0000259" key="2">
    <source>
        <dbReference type="SMART" id="SM00829"/>
    </source>
</evidence>